<evidence type="ECO:0000313" key="6">
    <source>
        <dbReference type="EMBL" id="KAH7296913.1"/>
    </source>
</evidence>
<evidence type="ECO:0000256" key="1">
    <source>
        <dbReference type="ARBA" id="ARBA00008056"/>
    </source>
</evidence>
<keyword evidence="2 4" id="KW-0479">Metal-binding</keyword>
<dbReference type="PRINTS" id="PR00682">
    <property type="entry name" value="IPNSYNTHASE"/>
</dbReference>
<dbReference type="Gene3D" id="2.60.120.330">
    <property type="entry name" value="B-lactam Antibiotic, Isopenicillin N Synthase, Chain"/>
    <property type="match status" value="1"/>
</dbReference>
<name>A0A8T2RN85_CERRI</name>
<evidence type="ECO:0000256" key="3">
    <source>
        <dbReference type="ARBA" id="ARBA00023004"/>
    </source>
</evidence>
<reference evidence="6" key="1">
    <citation type="submission" date="2021-08" db="EMBL/GenBank/DDBJ databases">
        <title>WGS assembly of Ceratopteris richardii.</title>
        <authorList>
            <person name="Marchant D.B."/>
            <person name="Chen G."/>
            <person name="Jenkins J."/>
            <person name="Shu S."/>
            <person name="Leebens-Mack J."/>
            <person name="Grimwood J."/>
            <person name="Schmutz J."/>
            <person name="Soltis P."/>
            <person name="Soltis D."/>
            <person name="Chen Z.-H."/>
        </authorList>
    </citation>
    <scope>NUCLEOTIDE SEQUENCE</scope>
    <source>
        <strain evidence="6">Whitten #5841</strain>
        <tissue evidence="6">Leaf</tissue>
    </source>
</reference>
<dbReference type="InterPro" id="IPR027443">
    <property type="entry name" value="IPNS-like_sf"/>
</dbReference>
<sequence length="344" mass="39193">MTQISSGASEERKEESQSPLMNKLDEIQAALSSVPVAANPLKEDWQIPVIDLALLRSPVERSVVIDQIRGACENWGFFHVVNHGVPHDVINGMWKAYDTLYQAPAEQRAIFDHGEPFLPPSLREKFFEMLKSFPKGVDLKDTIRLHKFNPDDEDRMTHVPQECRKLLCAYFKSVRDLGFQILETISESLGIERDYFRNVTGNNPELNVSIHRYSPYEDAEQRMGLPVHVDIDILTILLQTDDVEGLEVKKDDRWVVVKPVAGSFVINLGEVIQAITNGKYRSVLHRGMLNKDKVRSSVACFLVPTPDSMIEPIPHLVTEENPPHHLIADWATYYHHHFAKALKL</sequence>
<dbReference type="InterPro" id="IPR050295">
    <property type="entry name" value="Plant_2OG-oxidoreductases"/>
</dbReference>
<evidence type="ECO:0000313" key="7">
    <source>
        <dbReference type="Proteomes" id="UP000825935"/>
    </source>
</evidence>
<organism evidence="6 7">
    <name type="scientific">Ceratopteris richardii</name>
    <name type="common">Triangle waterfern</name>
    <dbReference type="NCBI Taxonomy" id="49495"/>
    <lineage>
        <taxon>Eukaryota</taxon>
        <taxon>Viridiplantae</taxon>
        <taxon>Streptophyta</taxon>
        <taxon>Embryophyta</taxon>
        <taxon>Tracheophyta</taxon>
        <taxon>Polypodiopsida</taxon>
        <taxon>Polypodiidae</taxon>
        <taxon>Polypodiales</taxon>
        <taxon>Pteridineae</taxon>
        <taxon>Pteridaceae</taxon>
        <taxon>Parkerioideae</taxon>
        <taxon>Ceratopteris</taxon>
    </lineage>
</organism>
<dbReference type="EMBL" id="CM035431">
    <property type="protein sequence ID" value="KAH7296913.1"/>
    <property type="molecule type" value="Genomic_DNA"/>
</dbReference>
<evidence type="ECO:0000256" key="2">
    <source>
        <dbReference type="ARBA" id="ARBA00022723"/>
    </source>
</evidence>
<dbReference type="Pfam" id="PF14226">
    <property type="entry name" value="DIOX_N"/>
    <property type="match status" value="1"/>
</dbReference>
<comment type="caution">
    <text evidence="6">The sequence shown here is derived from an EMBL/GenBank/DDBJ whole genome shotgun (WGS) entry which is preliminary data.</text>
</comment>
<comment type="similarity">
    <text evidence="1 4">Belongs to the iron/ascorbate-dependent oxidoreductase family.</text>
</comment>
<keyword evidence="3 4" id="KW-0408">Iron</keyword>
<feature type="domain" description="Fe2OG dioxygenase" evidence="5">
    <location>
        <begin position="204"/>
        <end position="304"/>
    </location>
</feature>
<dbReference type="InterPro" id="IPR044861">
    <property type="entry name" value="IPNS-like_FE2OG_OXY"/>
</dbReference>
<proteinExistence type="inferred from homology"/>
<dbReference type="PANTHER" id="PTHR47991">
    <property type="entry name" value="OXOGLUTARATE/IRON-DEPENDENT DIOXYGENASE"/>
    <property type="match status" value="1"/>
</dbReference>
<dbReference type="GO" id="GO:0046872">
    <property type="term" value="F:metal ion binding"/>
    <property type="evidence" value="ECO:0007669"/>
    <property type="project" value="UniProtKB-KW"/>
</dbReference>
<evidence type="ECO:0000259" key="5">
    <source>
        <dbReference type="PROSITE" id="PS51471"/>
    </source>
</evidence>
<dbReference type="InterPro" id="IPR026992">
    <property type="entry name" value="DIOX_N"/>
</dbReference>
<dbReference type="OrthoDB" id="288590at2759"/>
<dbReference type="Pfam" id="PF03171">
    <property type="entry name" value="2OG-FeII_Oxy"/>
    <property type="match status" value="1"/>
</dbReference>
<evidence type="ECO:0000256" key="4">
    <source>
        <dbReference type="RuleBase" id="RU003682"/>
    </source>
</evidence>
<dbReference type="SUPFAM" id="SSF51197">
    <property type="entry name" value="Clavaminate synthase-like"/>
    <property type="match status" value="1"/>
</dbReference>
<keyword evidence="4" id="KW-0560">Oxidoreductase</keyword>
<protein>
    <recommendedName>
        <fullName evidence="5">Fe2OG dioxygenase domain-containing protein</fullName>
    </recommendedName>
</protein>
<keyword evidence="7" id="KW-1185">Reference proteome</keyword>
<dbReference type="AlphaFoldDB" id="A0A8T2RN85"/>
<dbReference type="PROSITE" id="PS51471">
    <property type="entry name" value="FE2OG_OXY"/>
    <property type="match status" value="1"/>
</dbReference>
<accession>A0A8T2RN85</accession>
<dbReference type="OMA" id="NTMEILP"/>
<dbReference type="GO" id="GO:0016491">
    <property type="term" value="F:oxidoreductase activity"/>
    <property type="evidence" value="ECO:0007669"/>
    <property type="project" value="UniProtKB-KW"/>
</dbReference>
<gene>
    <name evidence="6" type="ORF">KP509_26G044700</name>
</gene>
<dbReference type="InterPro" id="IPR005123">
    <property type="entry name" value="Oxoglu/Fe-dep_dioxygenase_dom"/>
</dbReference>
<dbReference type="Proteomes" id="UP000825935">
    <property type="component" value="Chromosome 26"/>
</dbReference>